<evidence type="ECO:0000313" key="5">
    <source>
        <dbReference type="Proteomes" id="UP000472727"/>
    </source>
</evidence>
<evidence type="ECO:0000313" key="6">
    <source>
        <dbReference type="Proteomes" id="UP000483672"/>
    </source>
</evidence>
<feature type="region of interest" description="Disordered" evidence="1">
    <location>
        <begin position="211"/>
        <end position="243"/>
    </location>
</feature>
<protein>
    <submittedName>
        <fullName evidence="3">Uncharacterized protein</fullName>
    </submittedName>
</protein>
<organism evidence="3 6">
    <name type="scientific">Orbilia oligospora</name>
    <name type="common">Nematode-trapping fungus</name>
    <name type="synonym">Arthrobotrys oligospora</name>
    <dbReference type="NCBI Taxonomy" id="2813651"/>
    <lineage>
        <taxon>Eukaryota</taxon>
        <taxon>Fungi</taxon>
        <taxon>Dikarya</taxon>
        <taxon>Ascomycota</taxon>
        <taxon>Pezizomycotina</taxon>
        <taxon>Orbiliomycetes</taxon>
        <taxon>Orbiliales</taxon>
        <taxon>Orbiliaceae</taxon>
        <taxon>Orbilia</taxon>
    </lineage>
</organism>
<evidence type="ECO:0000313" key="2">
    <source>
        <dbReference type="EMBL" id="KAF3204011.1"/>
    </source>
</evidence>
<reference evidence="5 6" key="1">
    <citation type="submission" date="2019-06" db="EMBL/GenBank/DDBJ databases">
        <authorList>
            <person name="Palmer J.M."/>
        </authorList>
    </citation>
    <scope>NUCLEOTIDE SEQUENCE [LARGE SCALE GENOMIC DNA]</scope>
    <source>
        <strain evidence="2 5">TWF106</strain>
        <strain evidence="3 6">TWF191</strain>
        <strain evidence="4">TWF679</strain>
    </source>
</reference>
<dbReference type="OrthoDB" id="5417752at2759"/>
<dbReference type="Proteomes" id="UP000614610">
    <property type="component" value="Unassembled WGS sequence"/>
</dbReference>
<evidence type="ECO:0000256" key="1">
    <source>
        <dbReference type="SAM" id="MobiDB-lite"/>
    </source>
</evidence>
<gene>
    <name evidence="2" type="ORF">TWF106_001673</name>
    <name evidence="3" type="ORF">TWF191_002314</name>
    <name evidence="4" type="ORF">TWF679_006462</name>
</gene>
<feature type="region of interest" description="Disordered" evidence="1">
    <location>
        <begin position="95"/>
        <end position="122"/>
    </location>
</feature>
<dbReference type="Proteomes" id="UP000472727">
    <property type="component" value="Unassembled WGS sequence"/>
</dbReference>
<feature type="region of interest" description="Disordered" evidence="1">
    <location>
        <begin position="1"/>
        <end position="22"/>
    </location>
</feature>
<dbReference type="EMBL" id="WIWT01000034">
    <property type="protein sequence ID" value="KAF3211296.1"/>
    <property type="molecule type" value="Genomic_DNA"/>
</dbReference>
<dbReference type="Proteomes" id="UP000483672">
    <property type="component" value="Unassembled WGS sequence"/>
</dbReference>
<sequence length="280" mass="32374">MRHNVHYNPVHRPQTRPNININPSHDQNHCTWCHPPAKSKGAVGPSAKTSTSWEQQYEPICSNPYALELLTKKTSLSRQAVLNSMMLSSRNINTTPKMIESSSPSGEKVTIGKKTKSRRKGNLGWRDYNEEMDLDQARLINWENEQNFERHDVVFEEDWPTEDEVVYGEYLKTVFPEFRAALKERLRNSKGLVEADRRGVSDQELRDMGLLYDSNSDSDSEEEQERALESRGPNTPISRTPYLTPMSFLSDSDLDELWEIVEGRRLPVEMRGEWDIISEF</sequence>
<accession>A0A7C8UHA4</accession>
<dbReference type="EMBL" id="WIWS01000129">
    <property type="protein sequence ID" value="KAF3204011.1"/>
    <property type="molecule type" value="Genomic_DNA"/>
</dbReference>
<feature type="compositionally biased region" description="Polar residues" evidence="1">
    <location>
        <begin position="95"/>
        <end position="105"/>
    </location>
</feature>
<evidence type="ECO:0000313" key="3">
    <source>
        <dbReference type="EMBL" id="KAF3204139.1"/>
    </source>
</evidence>
<feature type="compositionally biased region" description="Basic residues" evidence="1">
    <location>
        <begin position="111"/>
        <end position="121"/>
    </location>
</feature>
<name>A0A7C8UHA4_ORBOL</name>
<evidence type="ECO:0000313" key="4">
    <source>
        <dbReference type="EMBL" id="KAF3211296.1"/>
    </source>
</evidence>
<dbReference type="EMBL" id="WIPF01000147">
    <property type="protein sequence ID" value="KAF3204139.1"/>
    <property type="molecule type" value="Genomic_DNA"/>
</dbReference>
<comment type="caution">
    <text evidence="3">The sequence shown here is derived from an EMBL/GenBank/DDBJ whole genome shotgun (WGS) entry which is preliminary data.</text>
</comment>
<proteinExistence type="predicted"/>
<dbReference type="AlphaFoldDB" id="A0A7C8UHA4"/>